<organism evidence="2 3">
    <name type="scientific">Escallonia rubra</name>
    <dbReference type="NCBI Taxonomy" id="112253"/>
    <lineage>
        <taxon>Eukaryota</taxon>
        <taxon>Viridiplantae</taxon>
        <taxon>Streptophyta</taxon>
        <taxon>Embryophyta</taxon>
        <taxon>Tracheophyta</taxon>
        <taxon>Spermatophyta</taxon>
        <taxon>Magnoliopsida</taxon>
        <taxon>eudicotyledons</taxon>
        <taxon>Gunneridae</taxon>
        <taxon>Pentapetalae</taxon>
        <taxon>asterids</taxon>
        <taxon>campanulids</taxon>
        <taxon>Escalloniales</taxon>
        <taxon>Escalloniaceae</taxon>
        <taxon>Escallonia</taxon>
    </lineage>
</organism>
<dbReference type="AlphaFoldDB" id="A0AA88UC68"/>
<dbReference type="GO" id="GO:0004523">
    <property type="term" value="F:RNA-DNA hybrid ribonuclease activity"/>
    <property type="evidence" value="ECO:0007669"/>
    <property type="project" value="InterPro"/>
</dbReference>
<dbReference type="Proteomes" id="UP001187471">
    <property type="component" value="Unassembled WGS sequence"/>
</dbReference>
<keyword evidence="3" id="KW-1185">Reference proteome</keyword>
<dbReference type="PANTHER" id="PTHR47074">
    <property type="entry name" value="BNAC02G40300D PROTEIN"/>
    <property type="match status" value="1"/>
</dbReference>
<dbReference type="CDD" id="cd06222">
    <property type="entry name" value="RNase_H_like"/>
    <property type="match status" value="1"/>
</dbReference>
<sequence>MGRITKTSRQEELSIRNRLEDMLDMEESLWKQYSSSEWLRDGDHNTRFFHAKASARKNRNLILNIKNTEVFKEVYAIGLGAAIRDSRGSFIAGLPKRVDNLTCPLMAEALATLDGIKLAQPMDCQRLCIEGDAADIIFALKSTEDNFSKIGLIVDEAKKLKVGIYTKSSKENIHPVQQAN</sequence>
<dbReference type="PANTHER" id="PTHR47074:SF48">
    <property type="entry name" value="POLYNUCLEOTIDYL TRANSFERASE, RIBONUCLEASE H-LIKE SUPERFAMILY PROTEIN"/>
    <property type="match status" value="1"/>
</dbReference>
<dbReference type="Pfam" id="PF13456">
    <property type="entry name" value="RVT_3"/>
    <property type="match status" value="1"/>
</dbReference>
<name>A0AA88UC68_9ASTE</name>
<evidence type="ECO:0000313" key="3">
    <source>
        <dbReference type="Proteomes" id="UP001187471"/>
    </source>
</evidence>
<dbReference type="InterPro" id="IPR052929">
    <property type="entry name" value="RNase_H-like_EbsB-rel"/>
</dbReference>
<reference evidence="2" key="1">
    <citation type="submission" date="2022-12" db="EMBL/GenBank/DDBJ databases">
        <title>Draft genome assemblies for two species of Escallonia (Escalloniales).</title>
        <authorList>
            <person name="Chanderbali A."/>
            <person name="Dervinis C."/>
            <person name="Anghel I."/>
            <person name="Soltis D."/>
            <person name="Soltis P."/>
            <person name="Zapata F."/>
        </authorList>
    </citation>
    <scope>NUCLEOTIDE SEQUENCE</scope>
    <source>
        <strain evidence="2">UCBG92.1500</strain>
        <tissue evidence="2">Leaf</tissue>
    </source>
</reference>
<evidence type="ECO:0000313" key="2">
    <source>
        <dbReference type="EMBL" id="KAK2969917.1"/>
    </source>
</evidence>
<evidence type="ECO:0000259" key="1">
    <source>
        <dbReference type="Pfam" id="PF13456"/>
    </source>
</evidence>
<feature type="domain" description="RNase H type-1" evidence="1">
    <location>
        <begin position="75"/>
        <end position="160"/>
    </location>
</feature>
<dbReference type="GO" id="GO:0003676">
    <property type="term" value="F:nucleic acid binding"/>
    <property type="evidence" value="ECO:0007669"/>
    <property type="project" value="InterPro"/>
</dbReference>
<comment type="caution">
    <text evidence="2">The sequence shown here is derived from an EMBL/GenBank/DDBJ whole genome shotgun (WGS) entry which is preliminary data.</text>
</comment>
<gene>
    <name evidence="2" type="ORF">RJ640_000530</name>
</gene>
<dbReference type="EMBL" id="JAVXUO010002766">
    <property type="protein sequence ID" value="KAK2969917.1"/>
    <property type="molecule type" value="Genomic_DNA"/>
</dbReference>
<proteinExistence type="predicted"/>
<accession>A0AA88UC68</accession>
<protein>
    <recommendedName>
        <fullName evidence="1">RNase H type-1 domain-containing protein</fullName>
    </recommendedName>
</protein>
<dbReference type="InterPro" id="IPR044730">
    <property type="entry name" value="RNase_H-like_dom_plant"/>
</dbReference>
<dbReference type="InterPro" id="IPR002156">
    <property type="entry name" value="RNaseH_domain"/>
</dbReference>